<feature type="region of interest" description="Disordered" evidence="2">
    <location>
        <begin position="152"/>
        <end position="183"/>
    </location>
</feature>
<dbReference type="GO" id="GO:0098887">
    <property type="term" value="P:neurotransmitter receptor transport, endosome to postsynaptic membrane"/>
    <property type="evidence" value="ECO:0007669"/>
    <property type="project" value="TreeGrafter"/>
</dbReference>
<dbReference type="RefSeq" id="XP_066922381.1">
    <property type="nucleotide sequence ID" value="XM_067066280.1"/>
</dbReference>
<keyword evidence="4" id="KW-1185">Reference proteome</keyword>
<dbReference type="GO" id="GO:0099152">
    <property type="term" value="P:regulation of neurotransmitter receptor transport, endosome to postsynaptic membrane"/>
    <property type="evidence" value="ECO:0007669"/>
    <property type="project" value="TreeGrafter"/>
</dbReference>
<feature type="compositionally biased region" description="Low complexity" evidence="2">
    <location>
        <begin position="686"/>
        <end position="695"/>
    </location>
</feature>
<proteinExistence type="predicted"/>
<feature type="coiled-coil region" evidence="1">
    <location>
        <begin position="247"/>
        <end position="391"/>
    </location>
</feature>
<protein>
    <recommendedName>
        <fullName evidence="5">GRIP1-associated protein 1</fullName>
    </recommendedName>
</protein>
<keyword evidence="1" id="KW-0175">Coiled coil</keyword>
<dbReference type="EnsemblMetazoa" id="CLYHEMT021691.1">
    <property type="protein sequence ID" value="CLYHEMP021691.1"/>
    <property type="gene ID" value="CLYHEMG021691"/>
</dbReference>
<dbReference type="GO" id="GO:1905244">
    <property type="term" value="P:regulation of modification of synaptic structure"/>
    <property type="evidence" value="ECO:0007669"/>
    <property type="project" value="TreeGrafter"/>
</dbReference>
<evidence type="ECO:0008006" key="5">
    <source>
        <dbReference type="Google" id="ProtNLM"/>
    </source>
</evidence>
<name>A0A7M5XEI9_9CNID</name>
<dbReference type="GO" id="GO:0098978">
    <property type="term" value="C:glutamatergic synapse"/>
    <property type="evidence" value="ECO:0007669"/>
    <property type="project" value="TreeGrafter"/>
</dbReference>
<dbReference type="AlphaFoldDB" id="A0A7M5XEI9"/>
<dbReference type="GO" id="GO:0098998">
    <property type="term" value="C:extrinsic component of postsynaptic early endosome membrane"/>
    <property type="evidence" value="ECO:0007669"/>
    <property type="project" value="TreeGrafter"/>
</dbReference>
<dbReference type="PANTHER" id="PTHR18978:SF1">
    <property type="entry name" value="GRIP1-ASSOCIATED PROTEIN 1"/>
    <property type="match status" value="1"/>
</dbReference>
<reference evidence="3" key="1">
    <citation type="submission" date="2021-01" db="UniProtKB">
        <authorList>
            <consortium name="EnsemblMetazoa"/>
        </authorList>
    </citation>
    <scope>IDENTIFICATION</scope>
</reference>
<feature type="coiled-coil region" evidence="1">
    <location>
        <begin position="431"/>
        <end position="632"/>
    </location>
</feature>
<organism evidence="3 4">
    <name type="scientific">Clytia hemisphaerica</name>
    <dbReference type="NCBI Taxonomy" id="252671"/>
    <lineage>
        <taxon>Eukaryota</taxon>
        <taxon>Metazoa</taxon>
        <taxon>Cnidaria</taxon>
        <taxon>Hydrozoa</taxon>
        <taxon>Hydroidolina</taxon>
        <taxon>Leptothecata</taxon>
        <taxon>Obeliida</taxon>
        <taxon>Clytiidae</taxon>
        <taxon>Clytia</taxon>
    </lineage>
</organism>
<evidence type="ECO:0000256" key="1">
    <source>
        <dbReference type="SAM" id="Coils"/>
    </source>
</evidence>
<accession>A0A7M5XEI9</accession>
<feature type="compositionally biased region" description="Polar residues" evidence="2">
    <location>
        <begin position="156"/>
        <end position="183"/>
    </location>
</feature>
<evidence type="ECO:0000313" key="4">
    <source>
        <dbReference type="Proteomes" id="UP000594262"/>
    </source>
</evidence>
<feature type="region of interest" description="Disordered" evidence="2">
    <location>
        <begin position="686"/>
        <end position="714"/>
    </location>
</feature>
<dbReference type="OrthoDB" id="6269447at2759"/>
<sequence length="844" mass="97521">MAAPALSDEDFNRLQNQLIELRTQNYELGNKVKKLETENAGLNEKHTVQEKEITKLQRLSKFPGFQAITKSKSKKDIAELMEENERLSQQMQRHEDDFKLQNQTLLQELSRLSAENGDLQKKIDASNGSLGNDQENRRLQAENAVLLKTVEDLKSKSSGLPPTTSTDNNENETKTCSSEELESQMDSLYTQVLKLVPDTEEKDESESDDPHKHLKELIEQLKDAVKTTIIHQQPAITDQSSEVHFRLETSLQENRMLQEQLNTYTESTKLELKQLREEVAKWEDKTKKKQESYVKLQDEKEKMFEEHRKEIERLKEENKLCEKKSSQVDELNGKLDIIRTENQALQSEVIGLREKTKVDQTLKITELEESINKITKEKEQLSNDLYDLSTKNEHNRKEKEELILKNEILDRNHKQAVELAENRKMLLDQTSVERQQDVENHQRKIEELKSKYENDIQDLTNKNTEEIEDLKKQLVNLKKLKKELEDSRKETEQKTMENEELANQIVSLEEKSGWLERTLKEAEENHASTISNYEEETKNTIEQHQKEMEELQHQNEKTAQGLEEKINEIANEKTEQESLVTKLTQAAKDKEVEYRIANKKTDNLVKDLKRQLKGEQKRADQLQTKLQDFIQEIKVKQTYDEIFNPESLQLKTAAMTHKRTDSGSHMSVISSTSGIGFEVDAPAETSSATANSSSTPKVSALRASSPAESASSLTGLTDETMDLISRIADLQQEKWKLEEKVRHLEENGAVMADDLMQKALIIQTYVMENKSVDPSMNRQRTQTLKEKMIDKLKLGNSEELNREINNKMQRMLEESLARNAQLQKDVDFLSTELDRNSKANTPSS</sequence>
<evidence type="ECO:0000256" key="2">
    <source>
        <dbReference type="SAM" id="MobiDB-lite"/>
    </source>
</evidence>
<dbReference type="GO" id="GO:0099158">
    <property type="term" value="P:regulation of recycling endosome localization within postsynapse"/>
    <property type="evidence" value="ECO:0007669"/>
    <property type="project" value="TreeGrafter"/>
</dbReference>
<dbReference type="InterPro" id="IPR026204">
    <property type="entry name" value="GRIPAP1"/>
</dbReference>
<dbReference type="Proteomes" id="UP000594262">
    <property type="component" value="Unplaced"/>
</dbReference>
<dbReference type="GO" id="GO:0098837">
    <property type="term" value="C:postsynaptic recycling endosome"/>
    <property type="evidence" value="ECO:0007669"/>
    <property type="project" value="TreeGrafter"/>
</dbReference>
<dbReference type="PANTHER" id="PTHR18978">
    <property type="entry name" value="GRIP-1 ASSOCIATED PROTEIN 1"/>
    <property type="match status" value="1"/>
</dbReference>
<evidence type="ECO:0000313" key="3">
    <source>
        <dbReference type="EnsemblMetazoa" id="CLYHEMP021691.1"/>
    </source>
</evidence>
<dbReference type="GeneID" id="136809733"/>
<feature type="coiled-coil region" evidence="1">
    <location>
        <begin position="794"/>
        <end position="832"/>
    </location>
</feature>